<evidence type="ECO:0000256" key="2">
    <source>
        <dbReference type="ARBA" id="ARBA00022448"/>
    </source>
</evidence>
<dbReference type="InterPro" id="IPR050818">
    <property type="entry name" value="KCNH_animal-type"/>
</dbReference>
<keyword evidence="4 7" id="KW-1133">Transmembrane helix</keyword>
<feature type="transmembrane region" description="Helical" evidence="7">
    <location>
        <begin position="206"/>
        <end position="225"/>
    </location>
</feature>
<evidence type="ECO:0000256" key="4">
    <source>
        <dbReference type="ARBA" id="ARBA00022989"/>
    </source>
</evidence>
<evidence type="ECO:0000313" key="9">
    <source>
        <dbReference type="EMBL" id="OLP95506.1"/>
    </source>
</evidence>
<evidence type="ECO:0000256" key="1">
    <source>
        <dbReference type="ARBA" id="ARBA00004141"/>
    </source>
</evidence>
<dbReference type="Gene3D" id="1.10.287.70">
    <property type="match status" value="1"/>
</dbReference>
<evidence type="ECO:0000259" key="8">
    <source>
        <dbReference type="Pfam" id="PF00520"/>
    </source>
</evidence>
<evidence type="ECO:0000256" key="6">
    <source>
        <dbReference type="ARBA" id="ARBA00023136"/>
    </source>
</evidence>
<reference evidence="9 10" key="1">
    <citation type="submission" date="2016-02" db="EMBL/GenBank/DDBJ databases">
        <title>Genome analysis of coral dinoflagellate symbionts highlights evolutionary adaptations to a symbiotic lifestyle.</title>
        <authorList>
            <person name="Aranda M."/>
            <person name="Li Y."/>
            <person name="Liew Y.J."/>
            <person name="Baumgarten S."/>
            <person name="Simakov O."/>
            <person name="Wilson M."/>
            <person name="Piel J."/>
            <person name="Ashoor H."/>
            <person name="Bougouffa S."/>
            <person name="Bajic V.B."/>
            <person name="Ryu T."/>
            <person name="Ravasi T."/>
            <person name="Bayer T."/>
            <person name="Micklem G."/>
            <person name="Kim H."/>
            <person name="Bhak J."/>
            <person name="Lajeunesse T.C."/>
            <person name="Voolstra C.R."/>
        </authorList>
    </citation>
    <scope>NUCLEOTIDE SEQUENCE [LARGE SCALE GENOMIC DNA]</scope>
    <source>
        <strain evidence="9 10">CCMP2467</strain>
    </source>
</reference>
<dbReference type="Proteomes" id="UP000186817">
    <property type="component" value="Unassembled WGS sequence"/>
</dbReference>
<dbReference type="CDD" id="cd00038">
    <property type="entry name" value="CAP_ED"/>
    <property type="match status" value="1"/>
</dbReference>
<dbReference type="OrthoDB" id="421226at2759"/>
<evidence type="ECO:0000313" key="10">
    <source>
        <dbReference type="Proteomes" id="UP000186817"/>
    </source>
</evidence>
<dbReference type="Gene3D" id="2.60.120.10">
    <property type="entry name" value="Jelly Rolls"/>
    <property type="match status" value="1"/>
</dbReference>
<dbReference type="InterPro" id="IPR000595">
    <property type="entry name" value="cNMP-bd_dom"/>
</dbReference>
<dbReference type="EMBL" id="LSRX01000500">
    <property type="protein sequence ID" value="OLP95506.1"/>
    <property type="molecule type" value="Genomic_DNA"/>
</dbReference>
<evidence type="ECO:0000256" key="5">
    <source>
        <dbReference type="ARBA" id="ARBA00023065"/>
    </source>
</evidence>
<comment type="subcellular location">
    <subcellularLocation>
        <location evidence="1">Membrane</location>
        <topology evidence="1">Multi-pass membrane protein</topology>
    </subcellularLocation>
</comment>
<keyword evidence="10" id="KW-1185">Reference proteome</keyword>
<keyword evidence="2" id="KW-0813">Transport</keyword>
<dbReference type="GO" id="GO:0005249">
    <property type="term" value="F:voltage-gated potassium channel activity"/>
    <property type="evidence" value="ECO:0007669"/>
    <property type="project" value="TreeGrafter"/>
</dbReference>
<keyword evidence="5" id="KW-0406">Ion transport</keyword>
<organism evidence="9 10">
    <name type="scientific">Symbiodinium microadriaticum</name>
    <name type="common">Dinoflagellate</name>
    <name type="synonym">Zooxanthella microadriatica</name>
    <dbReference type="NCBI Taxonomy" id="2951"/>
    <lineage>
        <taxon>Eukaryota</taxon>
        <taxon>Sar</taxon>
        <taxon>Alveolata</taxon>
        <taxon>Dinophyceae</taxon>
        <taxon>Suessiales</taxon>
        <taxon>Symbiodiniaceae</taxon>
        <taxon>Symbiodinium</taxon>
    </lineage>
</organism>
<accession>A0A1Q9DK11</accession>
<dbReference type="GO" id="GO:0042391">
    <property type="term" value="P:regulation of membrane potential"/>
    <property type="evidence" value="ECO:0007669"/>
    <property type="project" value="TreeGrafter"/>
</dbReference>
<dbReference type="AlphaFoldDB" id="A0A1Q9DK11"/>
<feature type="transmembrane region" description="Helical" evidence="7">
    <location>
        <begin position="347"/>
        <end position="378"/>
    </location>
</feature>
<dbReference type="InterPro" id="IPR018490">
    <property type="entry name" value="cNMP-bd_dom_sf"/>
</dbReference>
<dbReference type="InterPro" id="IPR005821">
    <property type="entry name" value="Ion_trans_dom"/>
</dbReference>
<feature type="transmembrane region" description="Helical" evidence="7">
    <location>
        <begin position="427"/>
        <end position="447"/>
    </location>
</feature>
<feature type="domain" description="Ion transport" evidence="8">
    <location>
        <begin position="206"/>
        <end position="455"/>
    </location>
</feature>
<keyword evidence="3 7" id="KW-0812">Transmembrane</keyword>
<dbReference type="PANTHER" id="PTHR10217:SF435">
    <property type="entry name" value="POTASSIUM VOLTAGE-GATED CHANNEL PROTEIN EAG"/>
    <property type="match status" value="1"/>
</dbReference>
<dbReference type="InterPro" id="IPR014710">
    <property type="entry name" value="RmlC-like_jellyroll"/>
</dbReference>
<sequence>MAPELVAEAKGSEVSRSEDFEAFLSKELAQLHSRLLSAHESLTLVSPSTRKQSGESEIEQTFCQLRALATPTTAAAEDAHLAPAMPPPLLEDMSDPTEEDALPEWALSRWQNIVEKLRARWEAEEPQSPRSCTGRHSRMRVTWRLQGESTLWDAYSKQGSIDFNGILGKEKGDSNPDLHEVIVKTSTGCSACLACLVLHPYGWPKFTWSIILLLAVLWDAVTIPLQLFDLGAFSATLDAVNTATIFFWLADIPVSCFTAVDSDGLLDFRPRSCIRDYTRGWCLPDVLMVVGDGIVSIVGANSVAAAAGTQGLRVSRLIRLSRLVRLVRLYKASATVESLVDYVRSPLIVVLIGLAKLILFILFVNHYIACAWCAMAYFSDGSPTWADGHVKSPDDFRELYALSLHWSLTQFTPSTQDIGPSNIGERVFAAGVVIFALIVFSSFVSSITNQMNQIRTWNSKTIELDAVLRHFLKSRKISTQLGVRITNFFKVSQKQKAKTPLESISFLASLPESLKIHLHSEIFLPAFKTSGLFSRVMKVDYRLLSKTCSRAFKEHYCPPEIDIFIEGAAAPGVLIVHRGEMIYQPRALSRFTHLSAVKPVRLQKGLWISEASLWCVWSYAGSLRAETACDFHLLDSDAFSRVCQSHGGALVAILRKLAVLFINYMEERAQQSNPITDMPLSDEEWESLLDRSDKLEKMKTMMMQLALPRPDWK</sequence>
<dbReference type="GO" id="GO:0005886">
    <property type="term" value="C:plasma membrane"/>
    <property type="evidence" value="ECO:0007669"/>
    <property type="project" value="TreeGrafter"/>
</dbReference>
<keyword evidence="6 7" id="KW-0472">Membrane</keyword>
<dbReference type="SUPFAM" id="SSF51206">
    <property type="entry name" value="cAMP-binding domain-like"/>
    <property type="match status" value="1"/>
</dbReference>
<name>A0A1Q9DK11_SYMMI</name>
<protein>
    <submittedName>
        <fullName evidence="9">Potassium voltage-gated channel subfamily H member 1</fullName>
    </submittedName>
</protein>
<evidence type="ECO:0000256" key="3">
    <source>
        <dbReference type="ARBA" id="ARBA00022692"/>
    </source>
</evidence>
<dbReference type="SUPFAM" id="SSF81324">
    <property type="entry name" value="Voltage-gated potassium channels"/>
    <property type="match status" value="1"/>
</dbReference>
<evidence type="ECO:0000256" key="7">
    <source>
        <dbReference type="SAM" id="Phobius"/>
    </source>
</evidence>
<gene>
    <name evidence="9" type="primary">Kcnh1</name>
    <name evidence="9" type="ORF">AK812_SmicGene22364</name>
</gene>
<dbReference type="Pfam" id="PF00520">
    <property type="entry name" value="Ion_trans"/>
    <property type="match status" value="1"/>
</dbReference>
<comment type="caution">
    <text evidence="9">The sequence shown here is derived from an EMBL/GenBank/DDBJ whole genome shotgun (WGS) entry which is preliminary data.</text>
</comment>
<proteinExistence type="predicted"/>
<dbReference type="PANTHER" id="PTHR10217">
    <property type="entry name" value="VOLTAGE AND LIGAND GATED POTASSIUM CHANNEL"/>
    <property type="match status" value="1"/>
</dbReference>